<name>A0AAD4IN64_PERFH</name>
<organism evidence="3 4">
    <name type="scientific">Perilla frutescens var. hirtella</name>
    <name type="common">Perilla citriodora</name>
    <name type="synonym">Perilla setoyensis</name>
    <dbReference type="NCBI Taxonomy" id="608512"/>
    <lineage>
        <taxon>Eukaryota</taxon>
        <taxon>Viridiplantae</taxon>
        <taxon>Streptophyta</taxon>
        <taxon>Embryophyta</taxon>
        <taxon>Tracheophyta</taxon>
        <taxon>Spermatophyta</taxon>
        <taxon>Magnoliopsida</taxon>
        <taxon>eudicotyledons</taxon>
        <taxon>Gunneridae</taxon>
        <taxon>Pentapetalae</taxon>
        <taxon>asterids</taxon>
        <taxon>lamiids</taxon>
        <taxon>Lamiales</taxon>
        <taxon>Lamiaceae</taxon>
        <taxon>Nepetoideae</taxon>
        <taxon>Elsholtzieae</taxon>
        <taxon>Perilla</taxon>
    </lineage>
</organism>
<keyword evidence="1" id="KW-0175">Coiled coil</keyword>
<gene>
    <name evidence="3" type="ORF">C2S53_007130</name>
</gene>
<keyword evidence="4" id="KW-1185">Reference proteome</keyword>
<keyword evidence="3" id="KW-0812">Transmembrane</keyword>
<protein>
    <submittedName>
        <fullName evidence="3">Transmembrane protein</fullName>
    </submittedName>
</protein>
<reference evidence="3 4" key="1">
    <citation type="journal article" date="2021" name="Nat. Commun.">
        <title>Incipient diploidization of the medicinal plant Perilla within 10,000 years.</title>
        <authorList>
            <person name="Zhang Y."/>
            <person name="Shen Q."/>
            <person name="Leng L."/>
            <person name="Zhang D."/>
            <person name="Chen S."/>
            <person name="Shi Y."/>
            <person name="Ning Z."/>
            <person name="Chen S."/>
        </authorList>
    </citation>
    <scope>NUCLEOTIDE SEQUENCE [LARGE SCALE GENOMIC DNA]</scope>
    <source>
        <strain evidence="4">cv. PC099</strain>
    </source>
</reference>
<dbReference type="PANTHER" id="PTHR33701">
    <property type="entry name" value="TRANSMEMBRANE PROTEIN"/>
    <property type="match status" value="1"/>
</dbReference>
<feature type="coiled-coil region" evidence="1">
    <location>
        <begin position="17"/>
        <end position="72"/>
    </location>
</feature>
<comment type="caution">
    <text evidence="3">The sequence shown here is derived from an EMBL/GenBank/DDBJ whole genome shotgun (WGS) entry which is preliminary data.</text>
</comment>
<proteinExistence type="predicted"/>
<feature type="region of interest" description="Disordered" evidence="2">
    <location>
        <begin position="209"/>
        <end position="228"/>
    </location>
</feature>
<evidence type="ECO:0000313" key="3">
    <source>
        <dbReference type="EMBL" id="KAH6755873.1"/>
    </source>
</evidence>
<accession>A0AAD4IN64</accession>
<dbReference type="EMBL" id="SDAM02029575">
    <property type="protein sequence ID" value="KAH6755873.1"/>
    <property type="molecule type" value="Genomic_DNA"/>
</dbReference>
<dbReference type="Proteomes" id="UP001190926">
    <property type="component" value="Unassembled WGS sequence"/>
</dbReference>
<dbReference type="PANTHER" id="PTHR33701:SF2">
    <property type="entry name" value="TRANSMEMBRANE PROTEIN"/>
    <property type="match status" value="1"/>
</dbReference>
<evidence type="ECO:0000256" key="1">
    <source>
        <dbReference type="SAM" id="Coils"/>
    </source>
</evidence>
<dbReference type="AlphaFoldDB" id="A0AAD4IN64"/>
<evidence type="ECO:0000256" key="2">
    <source>
        <dbReference type="SAM" id="MobiDB-lite"/>
    </source>
</evidence>
<evidence type="ECO:0000313" key="4">
    <source>
        <dbReference type="Proteomes" id="UP001190926"/>
    </source>
</evidence>
<keyword evidence="3" id="KW-0472">Membrane</keyword>
<sequence length="325" mass="36265">MEGEDSMRTVDCLRGRLLAERAASRNAKEEAEHLENKLMELENMLKQEAKSRNRAEKKLKFLMKKLEFMNISDESEYSGLIDKTDISSISSTASSITKQQQQQINEDHQQTRILISEVFHIQESKGKATSQKDLGDLEQIDSQNSSFSLSDDSSTAEGTLISSAFEVPLPQFKGLECEMRRYGDVTSAGIISEIVEQNVARKATFEDSLSSASDQHSEKSSSKMDQNSDICYDSVRSSADEGINVEKGHDSDSQVDNSMALVVVDTPPHTSHRIDPEALDATVKEVLSTLRRAKEELRSSMDRRRVSMIKVGEKNSTIKTSAIFI</sequence>